<dbReference type="VEuPathDB" id="FungiDB:H257_14324"/>
<evidence type="ECO:0000313" key="1">
    <source>
        <dbReference type="EMBL" id="ETV70159.1"/>
    </source>
</evidence>
<dbReference type="PANTHER" id="PTHR47169:SF2">
    <property type="entry name" value="OS01G0541250 PROTEIN"/>
    <property type="match status" value="1"/>
</dbReference>
<evidence type="ECO:0008006" key="2">
    <source>
        <dbReference type="Google" id="ProtNLM"/>
    </source>
</evidence>
<dbReference type="AlphaFoldDB" id="W4FTK6"/>
<name>W4FTK6_APHAT</name>
<sequence length="81" mass="8726">MVMKPVSVTREVYMTMLLDNVIPAIKAKWPQGETKGVIIQQDNAKPHVPPSDPRIVAACTGGGCSVFQFGVTILDRGSNSK</sequence>
<dbReference type="GeneID" id="20816320"/>
<dbReference type="RefSeq" id="XP_009840390.1">
    <property type="nucleotide sequence ID" value="XM_009842088.1"/>
</dbReference>
<dbReference type="PANTHER" id="PTHR47169">
    <property type="entry name" value="OS01G0541250 PROTEIN"/>
    <property type="match status" value="1"/>
</dbReference>
<dbReference type="Gene3D" id="3.30.420.10">
    <property type="entry name" value="Ribonuclease H-like superfamily/Ribonuclease H"/>
    <property type="match status" value="1"/>
</dbReference>
<organism evidence="1">
    <name type="scientific">Aphanomyces astaci</name>
    <name type="common">Crayfish plague agent</name>
    <dbReference type="NCBI Taxonomy" id="112090"/>
    <lineage>
        <taxon>Eukaryota</taxon>
        <taxon>Sar</taxon>
        <taxon>Stramenopiles</taxon>
        <taxon>Oomycota</taxon>
        <taxon>Saprolegniomycetes</taxon>
        <taxon>Saprolegniales</taxon>
        <taxon>Verrucalvaceae</taxon>
        <taxon>Aphanomyces</taxon>
    </lineage>
</organism>
<accession>W4FTK6</accession>
<dbReference type="GO" id="GO:0003676">
    <property type="term" value="F:nucleic acid binding"/>
    <property type="evidence" value="ECO:0007669"/>
    <property type="project" value="InterPro"/>
</dbReference>
<gene>
    <name evidence="1" type="ORF">H257_14324</name>
</gene>
<dbReference type="EMBL" id="KI913169">
    <property type="protein sequence ID" value="ETV70159.1"/>
    <property type="molecule type" value="Genomic_DNA"/>
</dbReference>
<dbReference type="OrthoDB" id="161505at2759"/>
<proteinExistence type="predicted"/>
<protein>
    <recommendedName>
        <fullName evidence="2">Tc1-like transposase DDE domain-containing protein</fullName>
    </recommendedName>
</protein>
<reference evidence="1" key="1">
    <citation type="submission" date="2013-12" db="EMBL/GenBank/DDBJ databases">
        <title>The Genome Sequence of Aphanomyces astaci APO3.</title>
        <authorList>
            <consortium name="The Broad Institute Genomics Platform"/>
            <person name="Russ C."/>
            <person name="Tyler B."/>
            <person name="van West P."/>
            <person name="Dieguez-Uribeondo J."/>
            <person name="Young S.K."/>
            <person name="Zeng Q."/>
            <person name="Gargeya S."/>
            <person name="Fitzgerald M."/>
            <person name="Abouelleil A."/>
            <person name="Alvarado L."/>
            <person name="Chapman S.B."/>
            <person name="Gainer-Dewar J."/>
            <person name="Goldberg J."/>
            <person name="Griggs A."/>
            <person name="Gujja S."/>
            <person name="Hansen M."/>
            <person name="Howarth C."/>
            <person name="Imamovic A."/>
            <person name="Ireland A."/>
            <person name="Larimer J."/>
            <person name="McCowan C."/>
            <person name="Murphy C."/>
            <person name="Pearson M."/>
            <person name="Poon T.W."/>
            <person name="Priest M."/>
            <person name="Roberts A."/>
            <person name="Saif S."/>
            <person name="Shea T."/>
            <person name="Sykes S."/>
            <person name="Wortman J."/>
            <person name="Nusbaum C."/>
            <person name="Birren B."/>
        </authorList>
    </citation>
    <scope>NUCLEOTIDE SEQUENCE [LARGE SCALE GENOMIC DNA]</scope>
    <source>
        <strain evidence="1">APO3</strain>
    </source>
</reference>
<dbReference type="InterPro" id="IPR036397">
    <property type="entry name" value="RNaseH_sf"/>
</dbReference>